<dbReference type="InParanoid" id="A0A4R2PAC4"/>
<proteinExistence type="predicted"/>
<accession>A0A4R2PAC4</accession>
<dbReference type="Proteomes" id="UP000295399">
    <property type="component" value="Unassembled WGS sequence"/>
</dbReference>
<evidence type="ECO:0000313" key="4">
    <source>
        <dbReference type="Proteomes" id="UP000295399"/>
    </source>
</evidence>
<feature type="compositionally biased region" description="Pro residues" evidence="1">
    <location>
        <begin position="198"/>
        <end position="212"/>
    </location>
</feature>
<evidence type="ECO:0000256" key="1">
    <source>
        <dbReference type="SAM" id="MobiDB-lite"/>
    </source>
</evidence>
<keyword evidence="2" id="KW-1133">Transmembrane helix</keyword>
<reference evidence="3 4" key="1">
    <citation type="submission" date="2019-03" db="EMBL/GenBank/DDBJ databases">
        <title>Genomic Encyclopedia of Type Strains, Phase IV (KMG-IV): sequencing the most valuable type-strain genomes for metagenomic binning, comparative biology and taxonomic classification.</title>
        <authorList>
            <person name="Goeker M."/>
        </authorList>
    </citation>
    <scope>NUCLEOTIDE SEQUENCE [LARGE SCALE GENOMIC DNA]</scope>
    <source>
        <strain evidence="3 4">DSM 2132</strain>
    </source>
</reference>
<gene>
    <name evidence="3" type="ORF">EV659_11090</name>
</gene>
<feature type="compositionally biased region" description="Basic and acidic residues" evidence="1">
    <location>
        <begin position="176"/>
        <end position="188"/>
    </location>
</feature>
<evidence type="ECO:0000313" key="3">
    <source>
        <dbReference type="EMBL" id="TCP32010.1"/>
    </source>
</evidence>
<name>A0A4R2PAC4_RHOSA</name>
<feature type="compositionally biased region" description="Low complexity" evidence="1">
    <location>
        <begin position="163"/>
        <end position="174"/>
    </location>
</feature>
<sequence>MTSTPRHSETPPRKRPDWVVRHLEQPSTVPATDPQAREGYWLLVVGAVLCFAVTALILVYRGWFLAGSDARAFVYLSLLGFSTIGGLFFIGAFRMRSLGDKVLNKTPRRRARPLPVSHLRFGAETTSGAQVKRQSSARLQRRQARREALRHMPRASQRPAVRPAAKPGPGTGPADRAAETPAHRHGDDGVAPPATATPAPPPASPSAAPPSAAPSSSAPTSDPDPKG</sequence>
<dbReference type="EMBL" id="SLXO01000010">
    <property type="protein sequence ID" value="TCP32010.1"/>
    <property type="molecule type" value="Genomic_DNA"/>
</dbReference>
<evidence type="ECO:0000256" key="2">
    <source>
        <dbReference type="SAM" id="Phobius"/>
    </source>
</evidence>
<feature type="transmembrane region" description="Helical" evidence="2">
    <location>
        <begin position="40"/>
        <end position="60"/>
    </location>
</feature>
<keyword evidence="2" id="KW-0472">Membrane</keyword>
<dbReference type="RefSeq" id="WP_132709228.1">
    <property type="nucleotide sequence ID" value="NZ_JACIGF010000010.1"/>
</dbReference>
<organism evidence="3 4">
    <name type="scientific">Rhodothalassium salexigens DSM 2132</name>
    <dbReference type="NCBI Taxonomy" id="1188247"/>
    <lineage>
        <taxon>Bacteria</taxon>
        <taxon>Pseudomonadati</taxon>
        <taxon>Pseudomonadota</taxon>
        <taxon>Alphaproteobacteria</taxon>
        <taxon>Rhodothalassiales</taxon>
        <taxon>Rhodothalassiaceae</taxon>
        <taxon>Rhodothalassium</taxon>
    </lineage>
</organism>
<feature type="region of interest" description="Disordered" evidence="1">
    <location>
        <begin position="125"/>
        <end position="227"/>
    </location>
</feature>
<feature type="transmembrane region" description="Helical" evidence="2">
    <location>
        <begin position="72"/>
        <end position="93"/>
    </location>
</feature>
<keyword evidence="4" id="KW-1185">Reference proteome</keyword>
<keyword evidence="2" id="KW-0812">Transmembrane</keyword>
<protein>
    <submittedName>
        <fullName evidence="3">Uncharacterized protein</fullName>
    </submittedName>
</protein>
<comment type="caution">
    <text evidence="3">The sequence shown here is derived from an EMBL/GenBank/DDBJ whole genome shotgun (WGS) entry which is preliminary data.</text>
</comment>
<dbReference type="AlphaFoldDB" id="A0A4R2PAC4"/>